<evidence type="ECO:0000313" key="2">
    <source>
        <dbReference type="Proteomes" id="UP000250241"/>
    </source>
</evidence>
<sequence>MFDPKNQHRTHTVTSKLSTRFLHATHKWRASLWMPAVSEEAAAR</sequence>
<dbReference type="EMBL" id="AP017895">
    <property type="protein sequence ID" value="BAV86847.1"/>
    <property type="molecule type" value="Genomic_DNA"/>
</dbReference>
<protein>
    <submittedName>
        <fullName evidence="1">Uncharacterized protein</fullName>
    </submittedName>
</protein>
<gene>
    <name evidence="1" type="ORF">RA11412_0548</name>
</gene>
<evidence type="ECO:0000313" key="1">
    <source>
        <dbReference type="EMBL" id="BAV86847.1"/>
    </source>
</evidence>
<accession>A0A2Z5QWP3</accession>
<dbReference type="AlphaFoldDB" id="A0A2Z5QWP3"/>
<dbReference type="KEGG" id="raj:RA11412_0548"/>
<keyword evidence="2" id="KW-1185">Reference proteome</keyword>
<name>A0A2Z5QWP3_9MICC</name>
<dbReference type="Proteomes" id="UP000250241">
    <property type="component" value="Chromosome"/>
</dbReference>
<proteinExistence type="predicted"/>
<reference evidence="1 2" key="1">
    <citation type="submission" date="2016-10" db="EMBL/GenBank/DDBJ databases">
        <title>Genome sequence of Rothia aeria strain JCM11412.</title>
        <authorList>
            <person name="Nambu T."/>
        </authorList>
    </citation>
    <scope>NUCLEOTIDE SEQUENCE [LARGE SCALE GENOMIC DNA]</scope>
    <source>
        <strain evidence="1 2">JCM 11412</strain>
    </source>
</reference>
<organism evidence="1 2">
    <name type="scientific">Rothia aeria</name>
    <dbReference type="NCBI Taxonomy" id="172042"/>
    <lineage>
        <taxon>Bacteria</taxon>
        <taxon>Bacillati</taxon>
        <taxon>Actinomycetota</taxon>
        <taxon>Actinomycetes</taxon>
        <taxon>Micrococcales</taxon>
        <taxon>Micrococcaceae</taxon>
        <taxon>Rothia</taxon>
    </lineage>
</organism>